<protein>
    <submittedName>
        <fullName evidence="1">Uncharacterized protein</fullName>
    </submittedName>
</protein>
<dbReference type="Proteomes" id="UP000184231">
    <property type="component" value="Unassembled WGS sequence"/>
</dbReference>
<evidence type="ECO:0000313" key="2">
    <source>
        <dbReference type="Proteomes" id="UP000184231"/>
    </source>
</evidence>
<dbReference type="RefSeq" id="WP_245795524.1">
    <property type="nucleotide sequence ID" value="NZ_FQYX01000006.1"/>
</dbReference>
<sequence>MERTPSIKEIAKGLGHITINITYYALNSKAKNRTDEKLAQLFAASLTFIDSNNKILTVLIAISYHKGSRFMKTNIF</sequence>
<proteinExistence type="predicted"/>
<name>A0A1M6E827_9FLAO</name>
<keyword evidence="2" id="KW-1185">Reference proteome</keyword>
<accession>A0A1M6E827</accession>
<dbReference type="EMBL" id="FQYX01000006">
    <property type="protein sequence ID" value="SHI81647.1"/>
    <property type="molecule type" value="Genomic_DNA"/>
</dbReference>
<reference evidence="1 2" key="1">
    <citation type="submission" date="2016-11" db="EMBL/GenBank/DDBJ databases">
        <authorList>
            <person name="Jaros S."/>
            <person name="Januszkiewicz K."/>
            <person name="Wedrychowicz H."/>
        </authorList>
    </citation>
    <scope>NUCLEOTIDE SEQUENCE [LARGE SCALE GENOMIC DNA]</scope>
    <source>
        <strain evidence="1 2">CGMCC 1.8863</strain>
    </source>
</reference>
<organism evidence="1 2">
    <name type="scientific">Arenibacter nanhaiticus</name>
    <dbReference type="NCBI Taxonomy" id="558155"/>
    <lineage>
        <taxon>Bacteria</taxon>
        <taxon>Pseudomonadati</taxon>
        <taxon>Bacteroidota</taxon>
        <taxon>Flavobacteriia</taxon>
        <taxon>Flavobacteriales</taxon>
        <taxon>Flavobacteriaceae</taxon>
        <taxon>Arenibacter</taxon>
    </lineage>
</organism>
<gene>
    <name evidence="1" type="ORF">SAMN04487911_10662</name>
</gene>
<evidence type="ECO:0000313" key="1">
    <source>
        <dbReference type="EMBL" id="SHI81647.1"/>
    </source>
</evidence>
<dbReference type="AlphaFoldDB" id="A0A1M6E827"/>